<proteinExistence type="predicted"/>
<dbReference type="EMBL" id="BAABGF010000043">
    <property type="protein sequence ID" value="GAA4291411.1"/>
    <property type="molecule type" value="Genomic_DNA"/>
</dbReference>
<evidence type="ECO:0000313" key="2">
    <source>
        <dbReference type="Proteomes" id="UP001501417"/>
    </source>
</evidence>
<reference evidence="2" key="1">
    <citation type="journal article" date="2019" name="Int. J. Syst. Evol. Microbiol.">
        <title>The Global Catalogue of Microorganisms (GCM) 10K type strain sequencing project: providing services to taxonomists for standard genome sequencing and annotation.</title>
        <authorList>
            <consortium name="The Broad Institute Genomics Platform"/>
            <consortium name="The Broad Institute Genome Sequencing Center for Infectious Disease"/>
            <person name="Wu L."/>
            <person name="Ma J."/>
        </authorList>
    </citation>
    <scope>NUCLEOTIDE SEQUENCE [LARGE SCALE GENOMIC DNA]</scope>
    <source>
        <strain evidence="2">JCM 17782</strain>
    </source>
</reference>
<dbReference type="Proteomes" id="UP001501417">
    <property type="component" value="Unassembled WGS sequence"/>
</dbReference>
<evidence type="ECO:0000313" key="1">
    <source>
        <dbReference type="EMBL" id="GAA4291411.1"/>
    </source>
</evidence>
<gene>
    <name evidence="1" type="ORF">GCM10023161_37600</name>
</gene>
<dbReference type="RefSeq" id="WP_264044742.1">
    <property type="nucleotide sequence ID" value="NZ_BAABGF010000043.1"/>
</dbReference>
<keyword evidence="2" id="KW-1185">Reference proteome</keyword>
<name>A0ABP8F061_9MYCO</name>
<accession>A0ABP8F061</accession>
<protein>
    <submittedName>
        <fullName evidence="1">Uncharacterized protein</fullName>
    </submittedName>
</protein>
<comment type="caution">
    <text evidence="1">The sequence shown here is derived from an EMBL/GenBank/DDBJ whole genome shotgun (WGS) entry which is preliminary data.</text>
</comment>
<sequence>MKTDRDGDDGETRHASVFRERWRDRQSAATRPGELIKQQGWVDGGLVALTVLLAAGAVTAGTVSIAQTEALPAVAQGIWVTASRGGGIPPARGAAVQFRDASGTTQAAVVVDVTATEVKAELGHPVSAPAGELVVPQGRRRLISTLLPRLR</sequence>
<organism evidence="1 2">
    <name type="scientific">Mycobacterium paraffinicum</name>
    <dbReference type="NCBI Taxonomy" id="53378"/>
    <lineage>
        <taxon>Bacteria</taxon>
        <taxon>Bacillati</taxon>
        <taxon>Actinomycetota</taxon>
        <taxon>Actinomycetes</taxon>
        <taxon>Mycobacteriales</taxon>
        <taxon>Mycobacteriaceae</taxon>
        <taxon>Mycobacterium</taxon>
    </lineage>
</organism>